<reference evidence="2" key="1">
    <citation type="submission" date="2006-10" db="EMBL/GenBank/DDBJ databases">
        <authorList>
            <person name="Amadeo P."/>
            <person name="Zhao Q."/>
            <person name="Wortman J."/>
            <person name="Fraser-Liggett C."/>
            <person name="Carlton J."/>
        </authorList>
    </citation>
    <scope>NUCLEOTIDE SEQUENCE</scope>
    <source>
        <strain evidence="2">G3</strain>
    </source>
</reference>
<dbReference type="OrthoDB" id="539213at2759"/>
<reference evidence="2" key="2">
    <citation type="journal article" date="2007" name="Science">
        <title>Draft genome sequence of the sexually transmitted pathogen Trichomonas vaginalis.</title>
        <authorList>
            <person name="Carlton J.M."/>
            <person name="Hirt R.P."/>
            <person name="Silva J.C."/>
            <person name="Delcher A.L."/>
            <person name="Schatz M."/>
            <person name="Zhao Q."/>
            <person name="Wortman J.R."/>
            <person name="Bidwell S.L."/>
            <person name="Alsmark U.C.M."/>
            <person name="Besteiro S."/>
            <person name="Sicheritz-Ponten T."/>
            <person name="Noel C.J."/>
            <person name="Dacks J.B."/>
            <person name="Foster P.G."/>
            <person name="Simillion C."/>
            <person name="Van de Peer Y."/>
            <person name="Miranda-Saavedra D."/>
            <person name="Barton G.J."/>
            <person name="Westrop G.D."/>
            <person name="Mueller S."/>
            <person name="Dessi D."/>
            <person name="Fiori P.L."/>
            <person name="Ren Q."/>
            <person name="Paulsen I."/>
            <person name="Zhang H."/>
            <person name="Bastida-Corcuera F.D."/>
            <person name="Simoes-Barbosa A."/>
            <person name="Brown M.T."/>
            <person name="Hayes R.D."/>
            <person name="Mukherjee M."/>
            <person name="Okumura C.Y."/>
            <person name="Schneider R."/>
            <person name="Smith A.J."/>
            <person name="Vanacova S."/>
            <person name="Villalvazo M."/>
            <person name="Haas B.J."/>
            <person name="Pertea M."/>
            <person name="Feldblyum T.V."/>
            <person name="Utterback T.R."/>
            <person name="Shu C.L."/>
            <person name="Osoegawa K."/>
            <person name="de Jong P.J."/>
            <person name="Hrdy I."/>
            <person name="Horvathova L."/>
            <person name="Zubacova Z."/>
            <person name="Dolezal P."/>
            <person name="Malik S.B."/>
            <person name="Logsdon J.M. Jr."/>
            <person name="Henze K."/>
            <person name="Gupta A."/>
            <person name="Wang C.C."/>
            <person name="Dunne R.L."/>
            <person name="Upcroft J.A."/>
            <person name="Upcroft P."/>
            <person name="White O."/>
            <person name="Salzberg S.L."/>
            <person name="Tang P."/>
            <person name="Chiu C.-H."/>
            <person name="Lee Y.-S."/>
            <person name="Embley T.M."/>
            <person name="Coombs G.H."/>
            <person name="Mottram J.C."/>
            <person name="Tachezy J."/>
            <person name="Fraser-Liggett C.M."/>
            <person name="Johnson P.J."/>
        </authorList>
    </citation>
    <scope>NUCLEOTIDE SEQUENCE [LARGE SCALE GENOMIC DNA]</scope>
    <source>
        <strain evidence="2">G3</strain>
    </source>
</reference>
<organism evidence="2 3">
    <name type="scientific">Trichomonas vaginalis (strain ATCC PRA-98 / G3)</name>
    <dbReference type="NCBI Taxonomy" id="412133"/>
    <lineage>
        <taxon>Eukaryota</taxon>
        <taxon>Metamonada</taxon>
        <taxon>Parabasalia</taxon>
        <taxon>Trichomonadida</taxon>
        <taxon>Trichomonadidae</taxon>
        <taxon>Trichomonas</taxon>
    </lineage>
</organism>
<keyword evidence="1" id="KW-0040">ANK repeat</keyword>
<dbReference type="PROSITE" id="PS50088">
    <property type="entry name" value="ANK_REPEAT"/>
    <property type="match status" value="1"/>
</dbReference>
<dbReference type="EMBL" id="DS113395">
    <property type="protein sequence ID" value="EAY07645.1"/>
    <property type="molecule type" value="Genomic_DNA"/>
</dbReference>
<sequence>MYLLQHGADVDAVNTNGDTPLHLAMAFPNDIITRAILAFHGNINTKNKEGMKPYMVAKFLQNKILQI</sequence>
<dbReference type="SMR" id="A2EI85"/>
<dbReference type="SUPFAM" id="SSF48403">
    <property type="entry name" value="Ankyrin repeat"/>
    <property type="match status" value="1"/>
</dbReference>
<keyword evidence="3" id="KW-1185">Reference proteome</keyword>
<dbReference type="InParanoid" id="A2EI85"/>
<proteinExistence type="predicted"/>
<evidence type="ECO:0000313" key="3">
    <source>
        <dbReference type="Proteomes" id="UP000001542"/>
    </source>
</evidence>
<dbReference type="InterPro" id="IPR002110">
    <property type="entry name" value="Ankyrin_rpt"/>
</dbReference>
<dbReference type="Gene3D" id="1.25.40.20">
    <property type="entry name" value="Ankyrin repeat-containing domain"/>
    <property type="match status" value="1"/>
</dbReference>
<evidence type="ECO:0000313" key="2">
    <source>
        <dbReference type="EMBL" id="EAY07645.1"/>
    </source>
</evidence>
<gene>
    <name evidence="2" type="ORF">TVAG_430090</name>
</gene>
<accession>A2EI85</accession>
<evidence type="ECO:0000256" key="1">
    <source>
        <dbReference type="PROSITE-ProRule" id="PRU00023"/>
    </source>
</evidence>
<dbReference type="AlphaFoldDB" id="A2EI85"/>
<dbReference type="InterPro" id="IPR036770">
    <property type="entry name" value="Ankyrin_rpt-contain_sf"/>
</dbReference>
<dbReference type="Pfam" id="PF12796">
    <property type="entry name" value="Ank_2"/>
    <property type="match status" value="1"/>
</dbReference>
<protein>
    <submittedName>
        <fullName evidence="2">Uncharacterized protein</fullName>
    </submittedName>
</protein>
<dbReference type="Proteomes" id="UP000001542">
    <property type="component" value="Unassembled WGS sequence"/>
</dbReference>
<name>A2EI85_TRIV3</name>
<dbReference type="VEuPathDB" id="TrichDB:TVAG_430090"/>
<feature type="repeat" description="ANK" evidence="1">
    <location>
        <begin position="16"/>
        <end position="48"/>
    </location>
</feature>